<name>A0A453Q0K3_AEGTS</name>
<evidence type="ECO:0000313" key="2">
    <source>
        <dbReference type="Proteomes" id="UP000015105"/>
    </source>
</evidence>
<dbReference type="Gramene" id="AET6Gv20932900.27">
    <property type="protein sequence ID" value="AET6Gv20932900.27"/>
    <property type="gene ID" value="AET6Gv20932900"/>
</dbReference>
<reference evidence="2" key="2">
    <citation type="journal article" date="2017" name="Nat. Plants">
        <title>The Aegilops tauschii genome reveals multiple impacts of transposons.</title>
        <authorList>
            <person name="Zhao G."/>
            <person name="Zou C."/>
            <person name="Li K."/>
            <person name="Wang K."/>
            <person name="Li T."/>
            <person name="Gao L."/>
            <person name="Zhang X."/>
            <person name="Wang H."/>
            <person name="Yang Z."/>
            <person name="Liu X."/>
            <person name="Jiang W."/>
            <person name="Mao L."/>
            <person name="Kong X."/>
            <person name="Jiao Y."/>
            <person name="Jia J."/>
        </authorList>
    </citation>
    <scope>NUCLEOTIDE SEQUENCE [LARGE SCALE GENOMIC DNA]</scope>
    <source>
        <strain evidence="2">cv. AL8/78</strain>
    </source>
</reference>
<keyword evidence="2" id="KW-1185">Reference proteome</keyword>
<reference evidence="2" key="1">
    <citation type="journal article" date="2014" name="Science">
        <title>Ancient hybridizations among the ancestral genomes of bread wheat.</title>
        <authorList>
            <consortium name="International Wheat Genome Sequencing Consortium,"/>
            <person name="Marcussen T."/>
            <person name="Sandve S.R."/>
            <person name="Heier L."/>
            <person name="Spannagl M."/>
            <person name="Pfeifer M."/>
            <person name="Jakobsen K.S."/>
            <person name="Wulff B.B."/>
            <person name="Steuernagel B."/>
            <person name="Mayer K.F."/>
            <person name="Olsen O.A."/>
        </authorList>
    </citation>
    <scope>NUCLEOTIDE SEQUENCE [LARGE SCALE GENOMIC DNA]</scope>
    <source>
        <strain evidence="2">cv. AL8/78</strain>
    </source>
</reference>
<reference evidence="1" key="5">
    <citation type="journal article" date="2021" name="G3 (Bethesda)">
        <title>Aegilops tauschii genome assembly Aet v5.0 features greater sequence contiguity and improved annotation.</title>
        <authorList>
            <person name="Wang L."/>
            <person name="Zhu T."/>
            <person name="Rodriguez J.C."/>
            <person name="Deal K.R."/>
            <person name="Dubcovsky J."/>
            <person name="McGuire P.E."/>
            <person name="Lux T."/>
            <person name="Spannagl M."/>
            <person name="Mayer K.F.X."/>
            <person name="Baldrich P."/>
            <person name="Meyers B.C."/>
            <person name="Huo N."/>
            <person name="Gu Y.Q."/>
            <person name="Zhou H."/>
            <person name="Devos K.M."/>
            <person name="Bennetzen J.L."/>
            <person name="Unver T."/>
            <person name="Budak H."/>
            <person name="Gulick P.J."/>
            <person name="Galiba G."/>
            <person name="Kalapos B."/>
            <person name="Nelson D.R."/>
            <person name="Li P."/>
            <person name="You F.M."/>
            <person name="Luo M.C."/>
            <person name="Dvorak J."/>
        </authorList>
    </citation>
    <scope>NUCLEOTIDE SEQUENCE [LARGE SCALE GENOMIC DNA]</scope>
    <source>
        <strain evidence="1">cv. AL8/78</strain>
    </source>
</reference>
<sequence length="110" mass="11115">MGGQEEGTGEGLTDAAMLAGGWLAAGSHGDGGAHVASSLVGRARRRRCTGGVGAVARCASDARDRAAAGPGAAGGLGGADFDVNFYITQRSVSEKVRDANAYSFTLFYQF</sequence>
<dbReference type="AlphaFoldDB" id="A0A453Q0K3"/>
<organism evidence="1 2">
    <name type="scientific">Aegilops tauschii subsp. strangulata</name>
    <name type="common">Goatgrass</name>
    <dbReference type="NCBI Taxonomy" id="200361"/>
    <lineage>
        <taxon>Eukaryota</taxon>
        <taxon>Viridiplantae</taxon>
        <taxon>Streptophyta</taxon>
        <taxon>Embryophyta</taxon>
        <taxon>Tracheophyta</taxon>
        <taxon>Spermatophyta</taxon>
        <taxon>Magnoliopsida</taxon>
        <taxon>Liliopsida</taxon>
        <taxon>Poales</taxon>
        <taxon>Poaceae</taxon>
        <taxon>BOP clade</taxon>
        <taxon>Pooideae</taxon>
        <taxon>Triticodae</taxon>
        <taxon>Triticeae</taxon>
        <taxon>Triticinae</taxon>
        <taxon>Aegilops</taxon>
    </lineage>
</organism>
<dbReference type="EnsemblPlants" id="AET6Gv20932900.27">
    <property type="protein sequence ID" value="AET6Gv20932900.27"/>
    <property type="gene ID" value="AET6Gv20932900"/>
</dbReference>
<evidence type="ECO:0000313" key="1">
    <source>
        <dbReference type="EnsemblPlants" id="AET6Gv20932900.27"/>
    </source>
</evidence>
<accession>A0A453Q0K3</accession>
<dbReference type="Proteomes" id="UP000015105">
    <property type="component" value="Chromosome 6D"/>
</dbReference>
<proteinExistence type="predicted"/>
<protein>
    <submittedName>
        <fullName evidence="1">Uncharacterized protein</fullName>
    </submittedName>
</protein>
<reference evidence="1" key="3">
    <citation type="journal article" date="2017" name="Nature">
        <title>Genome sequence of the progenitor of the wheat D genome Aegilops tauschii.</title>
        <authorList>
            <person name="Luo M.C."/>
            <person name="Gu Y.Q."/>
            <person name="Puiu D."/>
            <person name="Wang H."/>
            <person name="Twardziok S.O."/>
            <person name="Deal K.R."/>
            <person name="Huo N."/>
            <person name="Zhu T."/>
            <person name="Wang L."/>
            <person name="Wang Y."/>
            <person name="McGuire P.E."/>
            <person name="Liu S."/>
            <person name="Long H."/>
            <person name="Ramasamy R.K."/>
            <person name="Rodriguez J.C."/>
            <person name="Van S.L."/>
            <person name="Yuan L."/>
            <person name="Wang Z."/>
            <person name="Xia Z."/>
            <person name="Xiao L."/>
            <person name="Anderson O.D."/>
            <person name="Ouyang S."/>
            <person name="Liang Y."/>
            <person name="Zimin A.V."/>
            <person name="Pertea G."/>
            <person name="Qi P."/>
            <person name="Bennetzen J.L."/>
            <person name="Dai X."/>
            <person name="Dawson M.W."/>
            <person name="Muller H.G."/>
            <person name="Kugler K."/>
            <person name="Rivarola-Duarte L."/>
            <person name="Spannagl M."/>
            <person name="Mayer K.F.X."/>
            <person name="Lu F.H."/>
            <person name="Bevan M.W."/>
            <person name="Leroy P."/>
            <person name="Li P."/>
            <person name="You F.M."/>
            <person name="Sun Q."/>
            <person name="Liu Z."/>
            <person name="Lyons E."/>
            <person name="Wicker T."/>
            <person name="Salzberg S.L."/>
            <person name="Devos K.M."/>
            <person name="Dvorak J."/>
        </authorList>
    </citation>
    <scope>NUCLEOTIDE SEQUENCE [LARGE SCALE GENOMIC DNA]</scope>
    <source>
        <strain evidence="1">cv. AL8/78</strain>
    </source>
</reference>
<reference evidence="1" key="4">
    <citation type="submission" date="2019-03" db="UniProtKB">
        <authorList>
            <consortium name="EnsemblPlants"/>
        </authorList>
    </citation>
    <scope>IDENTIFICATION</scope>
</reference>